<reference evidence="7 8" key="1">
    <citation type="submission" date="2023-12" db="EMBL/GenBank/DDBJ databases">
        <title>Pseudomonas sp. T5W1.</title>
        <authorList>
            <person name="Maltman C."/>
        </authorList>
    </citation>
    <scope>NUCLEOTIDE SEQUENCE [LARGE SCALE GENOMIC DNA]</scope>
    <source>
        <strain evidence="7 8">T5W1</strain>
    </source>
</reference>
<keyword evidence="3" id="KW-0378">Hydrolase</keyword>
<comment type="similarity">
    <text evidence="1">Belongs to the metallo-beta-lactamase superfamily.</text>
</comment>
<organism evidence="7 8">
    <name type="scientific">Pseudomonas spirodelae</name>
    <dbReference type="NCBI Taxonomy" id="3101751"/>
    <lineage>
        <taxon>Bacteria</taxon>
        <taxon>Pseudomonadati</taxon>
        <taxon>Pseudomonadota</taxon>
        <taxon>Gammaproteobacteria</taxon>
        <taxon>Pseudomonadales</taxon>
        <taxon>Pseudomonadaceae</taxon>
        <taxon>Pseudomonas</taxon>
    </lineage>
</organism>
<keyword evidence="2" id="KW-0479">Metal-binding</keyword>
<evidence type="ECO:0000256" key="2">
    <source>
        <dbReference type="ARBA" id="ARBA00022723"/>
    </source>
</evidence>
<dbReference type="PANTHER" id="PTHR42978:SF6">
    <property type="entry name" value="QUORUM-QUENCHING LACTONASE YTNP-RELATED"/>
    <property type="match status" value="1"/>
</dbReference>
<evidence type="ECO:0000256" key="1">
    <source>
        <dbReference type="ARBA" id="ARBA00007749"/>
    </source>
</evidence>
<protein>
    <submittedName>
        <fullName evidence="7">MBL fold metallo-hydrolase</fullName>
    </submittedName>
</protein>
<name>A0ABU5P606_9PSED</name>
<gene>
    <name evidence="7" type="ORF">SOP97_04540</name>
</gene>
<keyword evidence="8" id="KW-1185">Reference proteome</keyword>
<feature type="signal peptide" evidence="5">
    <location>
        <begin position="1"/>
        <end position="32"/>
    </location>
</feature>
<dbReference type="CDD" id="cd07720">
    <property type="entry name" value="OPHC2-like_MBL-fold"/>
    <property type="match status" value="1"/>
</dbReference>
<evidence type="ECO:0000313" key="7">
    <source>
        <dbReference type="EMBL" id="MEA1605087.1"/>
    </source>
</evidence>
<dbReference type="InterPro" id="IPR051013">
    <property type="entry name" value="MBL_superfamily_lactonases"/>
</dbReference>
<evidence type="ECO:0000313" key="8">
    <source>
        <dbReference type="Proteomes" id="UP001292571"/>
    </source>
</evidence>
<evidence type="ECO:0000259" key="6">
    <source>
        <dbReference type="SMART" id="SM00849"/>
    </source>
</evidence>
<comment type="caution">
    <text evidence="7">The sequence shown here is derived from an EMBL/GenBank/DDBJ whole genome shotgun (WGS) entry which is preliminary data.</text>
</comment>
<dbReference type="InterPro" id="IPR036866">
    <property type="entry name" value="RibonucZ/Hydroxyglut_hydro"/>
</dbReference>
<evidence type="ECO:0000256" key="4">
    <source>
        <dbReference type="ARBA" id="ARBA00022833"/>
    </source>
</evidence>
<evidence type="ECO:0000256" key="5">
    <source>
        <dbReference type="SAM" id="SignalP"/>
    </source>
</evidence>
<dbReference type="SMART" id="SM00849">
    <property type="entry name" value="Lactamase_B"/>
    <property type="match status" value="1"/>
</dbReference>
<dbReference type="Gene3D" id="3.60.15.10">
    <property type="entry name" value="Ribonuclease Z/Hydroxyacylglutathione hydrolase-like"/>
    <property type="match status" value="1"/>
</dbReference>
<dbReference type="InterPro" id="IPR001279">
    <property type="entry name" value="Metallo-B-lactamas"/>
</dbReference>
<keyword evidence="5" id="KW-0732">Signal</keyword>
<dbReference type="Pfam" id="PF00753">
    <property type="entry name" value="Lactamase_B"/>
    <property type="match status" value="1"/>
</dbReference>
<evidence type="ECO:0000256" key="3">
    <source>
        <dbReference type="ARBA" id="ARBA00022801"/>
    </source>
</evidence>
<dbReference type="EMBL" id="JAYEET010000012">
    <property type="protein sequence ID" value="MEA1605087.1"/>
    <property type="molecule type" value="Genomic_DNA"/>
</dbReference>
<proteinExistence type="inferred from homology"/>
<feature type="chain" id="PRO_5045411942" evidence="5">
    <location>
        <begin position="33"/>
        <end position="332"/>
    </location>
</feature>
<dbReference type="Proteomes" id="UP001292571">
    <property type="component" value="Unassembled WGS sequence"/>
</dbReference>
<accession>A0ABU5P606</accession>
<dbReference type="SUPFAM" id="SSF56281">
    <property type="entry name" value="Metallo-hydrolase/oxidoreductase"/>
    <property type="match status" value="1"/>
</dbReference>
<sequence length="332" mass="35622">MALPLSLVRQTLRAAVISCTALTALIPLSASAAPVAKQQTQVPGYYRMALGDFEVTALYDGYIDLDNKLLKGASAEDIQSLLSKMFLDSSNGVQTAVNAYLINTGTQLLLIDTGAAQCFGPTLGVVQSNLKASGYRPEQVDTVLLTHLHPDHACGLLTSDGKAAYPNATVYVPQTEADYWLSAETASQAPEASRGMFSMSQQAVAPYAAQQRLKRYSPDSQLFAGLSVVPSNGHTPGHSSYLLSSNNQSLLVWGDIVHSHAVQFAKPEVVIEFDSDQAKAVATRKKLFAEAARDKLWVAGAHMPFPGIGHVRNEGSAYAWVPVEFGPIRSDR</sequence>
<feature type="domain" description="Metallo-beta-lactamase" evidence="6">
    <location>
        <begin position="96"/>
        <end position="302"/>
    </location>
</feature>
<dbReference type="RefSeq" id="WP_322948363.1">
    <property type="nucleotide sequence ID" value="NZ_JAYEET010000012.1"/>
</dbReference>
<dbReference type="PANTHER" id="PTHR42978">
    <property type="entry name" value="QUORUM-QUENCHING LACTONASE YTNP-RELATED-RELATED"/>
    <property type="match status" value="1"/>
</dbReference>
<keyword evidence="4" id="KW-0862">Zinc</keyword>